<dbReference type="Proteomes" id="UP000054047">
    <property type="component" value="Unassembled WGS sequence"/>
</dbReference>
<dbReference type="Pfam" id="PF02995">
    <property type="entry name" value="DUF229"/>
    <property type="match status" value="2"/>
</dbReference>
<organism evidence="1 2">
    <name type="scientific">Ancylostoma duodenale</name>
    <dbReference type="NCBI Taxonomy" id="51022"/>
    <lineage>
        <taxon>Eukaryota</taxon>
        <taxon>Metazoa</taxon>
        <taxon>Ecdysozoa</taxon>
        <taxon>Nematoda</taxon>
        <taxon>Chromadorea</taxon>
        <taxon>Rhabditida</taxon>
        <taxon>Rhabditina</taxon>
        <taxon>Rhabditomorpha</taxon>
        <taxon>Strongyloidea</taxon>
        <taxon>Ancylostomatidae</taxon>
        <taxon>Ancylostomatinae</taxon>
        <taxon>Ancylostoma</taxon>
    </lineage>
</organism>
<reference evidence="1 2" key="1">
    <citation type="submission" date="2013-12" db="EMBL/GenBank/DDBJ databases">
        <title>Draft genome of the parsitic nematode Ancylostoma duodenale.</title>
        <authorList>
            <person name="Mitreva M."/>
        </authorList>
    </citation>
    <scope>NUCLEOTIDE SEQUENCE [LARGE SCALE GENOMIC DNA]</scope>
    <source>
        <strain evidence="1 2">Zhejiang</strain>
    </source>
</reference>
<proteinExistence type="predicted"/>
<gene>
    <name evidence="1" type="ORF">ANCDUO_21664</name>
</gene>
<evidence type="ECO:0000313" key="2">
    <source>
        <dbReference type="Proteomes" id="UP000054047"/>
    </source>
</evidence>
<feature type="non-terminal residue" evidence="1">
    <location>
        <position position="103"/>
    </location>
</feature>
<dbReference type="PANTHER" id="PTHR10974:SF6">
    <property type="entry name" value="PROTEIN CBG19234"/>
    <property type="match status" value="1"/>
</dbReference>
<sequence>MSISILGLDSTARAQFHRSMPKTLEQMQKMGFLTFHGLHFPFHDDENDVNIARILPYNAKLDPDTFEFLWKKMKEKGCVTMLNDDIMHTSRGLFHYSSKTFKR</sequence>
<dbReference type="GO" id="GO:0005615">
    <property type="term" value="C:extracellular space"/>
    <property type="evidence" value="ECO:0007669"/>
    <property type="project" value="TreeGrafter"/>
</dbReference>
<dbReference type="OrthoDB" id="5873758at2759"/>
<accession>A0A0C2BWC2</accession>
<protein>
    <submittedName>
        <fullName evidence="1">Uncharacterized protein</fullName>
    </submittedName>
</protein>
<dbReference type="PANTHER" id="PTHR10974">
    <property type="entry name" value="FI08016P-RELATED"/>
    <property type="match status" value="1"/>
</dbReference>
<dbReference type="EMBL" id="KN761040">
    <property type="protein sequence ID" value="KIH48268.1"/>
    <property type="molecule type" value="Genomic_DNA"/>
</dbReference>
<name>A0A0C2BWC2_9BILA</name>
<keyword evidence="2" id="KW-1185">Reference proteome</keyword>
<dbReference type="AlphaFoldDB" id="A0A0C2BWC2"/>
<dbReference type="InterPro" id="IPR004245">
    <property type="entry name" value="DUF229"/>
</dbReference>
<evidence type="ECO:0000313" key="1">
    <source>
        <dbReference type="EMBL" id="KIH48268.1"/>
    </source>
</evidence>